<keyword evidence="1" id="KW-0732">Signal</keyword>
<evidence type="ECO:0000313" key="2">
    <source>
        <dbReference type="EMBL" id="PYI09935.1"/>
    </source>
</evidence>
<proteinExistence type="predicted"/>
<feature type="chain" id="PRO_5016348967" description="IDI-2" evidence="1">
    <location>
        <begin position="26"/>
        <end position="161"/>
    </location>
</feature>
<protein>
    <recommendedName>
        <fullName evidence="4">IDI-2</fullName>
    </recommendedName>
</protein>
<dbReference type="VEuPathDB" id="FungiDB:BO78DRAFT_383762"/>
<sequence length="161" mass="17061">MRFPLALFSMLALTSALALSPTAKGDPVVECGDLDVMVVPAADLPEGVSPSDVRKCKDHPLGNNRHVKGASLAPLDAVDVLFLTNNTTASAEIHALQDRACYKDAPYGCSGGYCWKVCGNKGEWCWTAKKGGVGAWYTCSSYKDCGTIKPSGSFRSLLVAD</sequence>
<dbReference type="EMBL" id="KZ826324">
    <property type="protein sequence ID" value="PYI09935.1"/>
    <property type="molecule type" value="Genomic_DNA"/>
</dbReference>
<gene>
    <name evidence="2" type="ORF">BO78DRAFT_383762</name>
</gene>
<name>A0A319EQL8_ASPSB</name>
<feature type="signal peptide" evidence="1">
    <location>
        <begin position="1"/>
        <end position="25"/>
    </location>
</feature>
<organism evidence="2 3">
    <name type="scientific">Aspergillus sclerotiicarbonarius (strain CBS 121057 / IBT 28362)</name>
    <dbReference type="NCBI Taxonomy" id="1448318"/>
    <lineage>
        <taxon>Eukaryota</taxon>
        <taxon>Fungi</taxon>
        <taxon>Dikarya</taxon>
        <taxon>Ascomycota</taxon>
        <taxon>Pezizomycotina</taxon>
        <taxon>Eurotiomycetes</taxon>
        <taxon>Eurotiomycetidae</taxon>
        <taxon>Eurotiales</taxon>
        <taxon>Aspergillaceae</taxon>
        <taxon>Aspergillus</taxon>
        <taxon>Aspergillus subgen. Circumdati</taxon>
    </lineage>
</organism>
<evidence type="ECO:0000313" key="3">
    <source>
        <dbReference type="Proteomes" id="UP000248423"/>
    </source>
</evidence>
<dbReference type="AlphaFoldDB" id="A0A319EQL8"/>
<evidence type="ECO:0000256" key="1">
    <source>
        <dbReference type="SAM" id="SignalP"/>
    </source>
</evidence>
<accession>A0A319EQL8</accession>
<reference evidence="2 3" key="1">
    <citation type="submission" date="2018-02" db="EMBL/GenBank/DDBJ databases">
        <title>The genomes of Aspergillus section Nigri reveals drivers in fungal speciation.</title>
        <authorList>
            <consortium name="DOE Joint Genome Institute"/>
            <person name="Vesth T.C."/>
            <person name="Nybo J."/>
            <person name="Theobald S."/>
            <person name="Brandl J."/>
            <person name="Frisvad J.C."/>
            <person name="Nielsen K.F."/>
            <person name="Lyhne E.K."/>
            <person name="Kogle M.E."/>
            <person name="Kuo A."/>
            <person name="Riley R."/>
            <person name="Clum A."/>
            <person name="Nolan M."/>
            <person name="Lipzen A."/>
            <person name="Salamov A."/>
            <person name="Henrissat B."/>
            <person name="Wiebenga A."/>
            <person name="De vries R.P."/>
            <person name="Grigoriev I.V."/>
            <person name="Mortensen U.H."/>
            <person name="Andersen M.R."/>
            <person name="Baker S.E."/>
        </authorList>
    </citation>
    <scope>NUCLEOTIDE SEQUENCE [LARGE SCALE GENOMIC DNA]</scope>
    <source>
        <strain evidence="2 3">CBS 121057</strain>
    </source>
</reference>
<keyword evidence="3" id="KW-1185">Reference proteome</keyword>
<evidence type="ECO:0008006" key="4">
    <source>
        <dbReference type="Google" id="ProtNLM"/>
    </source>
</evidence>
<dbReference type="OrthoDB" id="3660930at2759"/>
<dbReference type="Proteomes" id="UP000248423">
    <property type="component" value="Unassembled WGS sequence"/>
</dbReference>